<dbReference type="CDD" id="cd06587">
    <property type="entry name" value="VOC"/>
    <property type="match status" value="1"/>
</dbReference>
<evidence type="ECO:0000256" key="1">
    <source>
        <dbReference type="ARBA" id="ARBA00006787"/>
    </source>
</evidence>
<protein>
    <recommendedName>
        <fullName evidence="6">VOC domain-containing protein</fullName>
    </recommendedName>
</protein>
<dbReference type="PANTHER" id="PTHR10543:SF89">
    <property type="entry name" value="CAROTENOID 9,10(9',10')-CLEAVAGE DIOXYGENASE 1"/>
    <property type="match status" value="1"/>
</dbReference>
<feature type="domain" description="VOC" evidence="6">
    <location>
        <begin position="527"/>
        <end position="648"/>
    </location>
</feature>
<proteinExistence type="inferred from homology"/>
<dbReference type="InterPro" id="IPR004294">
    <property type="entry name" value="Carotenoid_Oase"/>
</dbReference>
<evidence type="ECO:0000313" key="8">
    <source>
        <dbReference type="Proteomes" id="UP000466632"/>
    </source>
</evidence>
<evidence type="ECO:0000256" key="3">
    <source>
        <dbReference type="ARBA" id="ARBA00023002"/>
    </source>
</evidence>
<name>A0A7I7P124_9MYCO</name>
<dbReference type="SUPFAM" id="SSF54593">
    <property type="entry name" value="Glyoxalase/Bleomycin resistance protein/Dihydroxybiphenyl dioxygenase"/>
    <property type="match status" value="1"/>
</dbReference>
<dbReference type="GO" id="GO:0046872">
    <property type="term" value="F:metal ion binding"/>
    <property type="evidence" value="ECO:0007669"/>
    <property type="project" value="UniProtKB-KW"/>
</dbReference>
<evidence type="ECO:0000256" key="5">
    <source>
        <dbReference type="PIRSR" id="PIRSR604294-1"/>
    </source>
</evidence>
<dbReference type="Pfam" id="PF22658">
    <property type="entry name" value="YycE-like_N"/>
    <property type="match status" value="1"/>
</dbReference>
<dbReference type="PROSITE" id="PS51819">
    <property type="entry name" value="VOC"/>
    <property type="match status" value="1"/>
</dbReference>
<comment type="similarity">
    <text evidence="1">Belongs to the carotenoid oxygenase family.</text>
</comment>
<evidence type="ECO:0000256" key="4">
    <source>
        <dbReference type="ARBA" id="ARBA00023004"/>
    </source>
</evidence>
<dbReference type="Pfam" id="PF22659">
    <property type="entry name" value="YycE-like_C"/>
    <property type="match status" value="1"/>
</dbReference>
<dbReference type="KEGG" id="mseo:MSEO_30650"/>
<keyword evidence="3" id="KW-0560">Oxidoreductase</keyword>
<dbReference type="AlphaFoldDB" id="A0A7I7P124"/>
<evidence type="ECO:0000256" key="2">
    <source>
        <dbReference type="ARBA" id="ARBA00022723"/>
    </source>
</evidence>
<feature type="binding site" evidence="5">
    <location>
        <position position="234"/>
    </location>
    <ligand>
        <name>Fe cation</name>
        <dbReference type="ChEBI" id="CHEBI:24875"/>
        <note>catalytic</note>
    </ligand>
</feature>
<keyword evidence="2 5" id="KW-0479">Metal-binding</keyword>
<comment type="cofactor">
    <cofactor evidence="5">
        <name>Fe(2+)</name>
        <dbReference type="ChEBI" id="CHEBI:29033"/>
    </cofactor>
    <text evidence="5">Binds 1 Fe(2+) ion per subunit.</text>
</comment>
<accession>A0A7I7P124</accession>
<dbReference type="InterPro" id="IPR029068">
    <property type="entry name" value="Glyas_Bleomycin-R_OHBP_Dase"/>
</dbReference>
<dbReference type="EMBL" id="AP022582">
    <property type="protein sequence ID" value="BBY02566.1"/>
    <property type="molecule type" value="Genomic_DNA"/>
</dbReference>
<dbReference type="GO" id="GO:0016121">
    <property type="term" value="P:carotene catabolic process"/>
    <property type="evidence" value="ECO:0007669"/>
    <property type="project" value="TreeGrafter"/>
</dbReference>
<dbReference type="Gene3D" id="3.10.180.10">
    <property type="entry name" value="2,3-Dihydroxybiphenyl 1,2-Dioxygenase, domain 1"/>
    <property type="match status" value="1"/>
</dbReference>
<reference evidence="7 8" key="1">
    <citation type="journal article" date="2019" name="Emerg. Microbes Infect.">
        <title>Comprehensive subspecies identification of 175 nontuberculous mycobacteria species based on 7547 genomic profiles.</title>
        <authorList>
            <person name="Matsumoto Y."/>
            <person name="Kinjo T."/>
            <person name="Motooka D."/>
            <person name="Nabeya D."/>
            <person name="Jung N."/>
            <person name="Uechi K."/>
            <person name="Horii T."/>
            <person name="Iida T."/>
            <person name="Fujita J."/>
            <person name="Nakamura S."/>
        </authorList>
    </citation>
    <scope>NUCLEOTIDE SEQUENCE [LARGE SCALE GENOMIC DNA]</scope>
    <source>
        <strain evidence="7 8">JCM 16018</strain>
    </source>
</reference>
<dbReference type="InterPro" id="IPR037523">
    <property type="entry name" value="VOC_core"/>
</dbReference>
<dbReference type="GO" id="GO:0010436">
    <property type="term" value="F:carotenoid dioxygenase activity"/>
    <property type="evidence" value="ECO:0007669"/>
    <property type="project" value="TreeGrafter"/>
</dbReference>
<dbReference type="Pfam" id="PF03055">
    <property type="entry name" value="RPE65"/>
    <property type="match status" value="1"/>
</dbReference>
<evidence type="ECO:0000313" key="7">
    <source>
        <dbReference type="EMBL" id="BBY02566.1"/>
    </source>
</evidence>
<evidence type="ECO:0000259" key="6">
    <source>
        <dbReference type="PROSITE" id="PS51819"/>
    </source>
</evidence>
<sequence>MDVELVGKFLSTLPEDDDHPYRTGPWRPQTTEWNTDDLTAVEGQIPHDLDGIYLRNTENPLHPALKTYHPFDGDGMLHIVGFRDGKAFYRNRFVRTDGFLAENEAGEPLWPGLAEPVQLAKRKDGWGARTLMKDASSTDVIVHRGVALTSFYQCGDLYRVNPWSGETLGKETWNGRFPTEWGVSAHPKVDSRTGELLFFNYSKRDPYMRYGVVDENGELVHYVDIPLPGPRLPHDMAFTENYVILNDFPLFWDPVLLEQDVHLPGFHPDLPSRFAVLPRRGGTGDIRWFEADPTFVLHFVNAYEDGDEIVLDGFFEGDPSPIDHGGTKWDKLFRFLALDRLQSRLHRWRFNLATGAVREERLSESVTEFGTINPDYAASDYRYAYAATGKPGWFLFDGLVKHDLRTGSQQEFSFGDGVYGSETAMAPRRGATGECHRRGRRLPDHLDHRHEYRRLVLRGSRRRARGRRPGMQNSTAGAHFQRHPCDVGARRAAPALGHRGVGGDRGRAVMDVHKPRRTTHWPMQLASIGGIRFARRSSNFQEAVRFYRELVGLPLYETFGDSYGSNGAIFGLPSWNLTLEIVESVEPVAVDPHEQLCLYFPDRQAQQAAIVRLQAAGIEPVEQHPYWEATGAITYRDPDGREIVFAPFVFGVNEPADSSASGTHEFPSP</sequence>
<feature type="binding site" evidence="5">
    <location>
        <position position="186"/>
    </location>
    <ligand>
        <name>Fe cation</name>
        <dbReference type="ChEBI" id="CHEBI:24875"/>
        <note>catalytic</note>
    </ligand>
</feature>
<dbReference type="InterPro" id="IPR058998">
    <property type="entry name" value="YycE-like_N"/>
</dbReference>
<dbReference type="InterPro" id="IPR058997">
    <property type="entry name" value="YycE-like_C"/>
</dbReference>
<feature type="binding site" evidence="5">
    <location>
        <position position="298"/>
    </location>
    <ligand>
        <name>Fe cation</name>
        <dbReference type="ChEBI" id="CHEBI:24875"/>
        <note>catalytic</note>
    </ligand>
</feature>
<gene>
    <name evidence="7" type="ORF">MSEO_30650</name>
</gene>
<dbReference type="Proteomes" id="UP000466632">
    <property type="component" value="Chromosome"/>
</dbReference>
<keyword evidence="4 5" id="KW-0408">Iron</keyword>
<dbReference type="PANTHER" id="PTHR10543">
    <property type="entry name" value="BETA-CAROTENE DIOXYGENASE"/>
    <property type="match status" value="1"/>
</dbReference>
<organism evidence="7 8">
    <name type="scientific">Mycobacterium seoulense</name>
    <dbReference type="NCBI Taxonomy" id="386911"/>
    <lineage>
        <taxon>Bacteria</taxon>
        <taxon>Bacillati</taxon>
        <taxon>Actinomycetota</taxon>
        <taxon>Actinomycetes</taxon>
        <taxon>Mycobacteriales</taxon>
        <taxon>Mycobacteriaceae</taxon>
        <taxon>Mycobacterium</taxon>
    </lineage>
</organism>
<keyword evidence="8" id="KW-1185">Reference proteome</keyword>